<organism evidence="2 5">
    <name type="scientific">Companilactobacillus halodurans</name>
    <dbReference type="NCBI Taxonomy" id="2584183"/>
    <lineage>
        <taxon>Bacteria</taxon>
        <taxon>Bacillati</taxon>
        <taxon>Bacillota</taxon>
        <taxon>Bacilli</taxon>
        <taxon>Lactobacillales</taxon>
        <taxon>Lactobacillaceae</taxon>
        <taxon>Companilactobacillus</taxon>
    </lineage>
</organism>
<evidence type="ECO:0000313" key="4">
    <source>
        <dbReference type="Proteomes" id="UP000371423"/>
    </source>
</evidence>
<reference evidence="4 5" key="1">
    <citation type="journal article" date="2019" name="Syst. Appl. Microbiol.">
        <title>Polyphasic characterization of two novel Lactobacillus spp. isolated from blown salami packages: Description of Lactobacillus halodurans sp. nov. and Lactobacillus salsicarnum sp. nov.</title>
        <authorList>
            <person name="Schuster J.A."/>
            <person name="Klingl A."/>
            <person name="Vogel R.F."/>
            <person name="Ehrmann M.A."/>
        </authorList>
    </citation>
    <scope>NUCLEOTIDE SEQUENCE [LARGE SCALE GENOMIC DNA]</scope>
    <source>
        <strain evidence="3 4">TMW 1.1920</strain>
        <strain evidence="2 5">TMW 1.2172</strain>
    </source>
</reference>
<feature type="transmembrane region" description="Helical" evidence="1">
    <location>
        <begin position="194"/>
        <end position="213"/>
    </location>
</feature>
<feature type="transmembrane region" description="Helical" evidence="1">
    <location>
        <begin position="268"/>
        <end position="290"/>
    </location>
</feature>
<dbReference type="AlphaFoldDB" id="A0A5P0ZS76"/>
<proteinExistence type="predicted"/>
<keyword evidence="1" id="KW-1133">Transmembrane helix</keyword>
<dbReference type="Proteomes" id="UP000371423">
    <property type="component" value="Unassembled WGS sequence"/>
</dbReference>
<evidence type="ECO:0000313" key="2">
    <source>
        <dbReference type="EMBL" id="MQS76925.1"/>
    </source>
</evidence>
<keyword evidence="4" id="KW-1185">Reference proteome</keyword>
<keyword evidence="1" id="KW-0812">Transmembrane</keyword>
<evidence type="ECO:0000313" key="3">
    <source>
        <dbReference type="EMBL" id="MQS96621.1"/>
    </source>
</evidence>
<accession>A0A5P0ZS76</accession>
<name>A0A5P0ZS76_9LACO</name>
<dbReference type="EMBL" id="VDFP01000032">
    <property type="protein sequence ID" value="MQS76925.1"/>
    <property type="molecule type" value="Genomic_DNA"/>
</dbReference>
<feature type="transmembrane region" description="Helical" evidence="1">
    <location>
        <begin position="148"/>
        <end position="165"/>
    </location>
</feature>
<sequence length="418" mass="47966">MLNLKTLYTADDYIYRFVYHTPSVQPHMQKITTALIPYSMWNHYLNWNGRFVAHTVVQFFMQFNSKIPFDIFNSLIFVFLMMLINKLSIKLSGKKNKLFIVPFIFLFLWFFLPSFGQSVLWVSGAGNYLWMSIIYLGFIWFNLQNKPTTWVQVLIAIVLGFLTGASNENSGPAAILIVLLFMWKHYLNERQVNWNSVISVIFGACGFIVMMLAPGNRLRGAVHRSIGQMVLDFGQIVYMSLQEFYVIYVLMLILLVVVLYYKKISSDALISAIIFTIGHFASILVLVLSPEHPQRTFFGGAVFLGIAFFILIYALFNEAKISLSVLTVPMLILFLFSFFNAYQDIDKSYQQIAGQYETIEKSHSKPKAKQNPNVKIMTVAKSSYNAYSGTVGLTKYPNAWMNIWESKFFDVNSISGHN</sequence>
<feature type="transmembrane region" description="Helical" evidence="1">
    <location>
        <begin position="118"/>
        <end position="141"/>
    </location>
</feature>
<comment type="caution">
    <text evidence="2">The sequence shown here is derived from an EMBL/GenBank/DDBJ whole genome shotgun (WGS) entry which is preliminary data.</text>
</comment>
<evidence type="ECO:0000313" key="5">
    <source>
        <dbReference type="Proteomes" id="UP000414364"/>
    </source>
</evidence>
<evidence type="ECO:0000256" key="1">
    <source>
        <dbReference type="SAM" id="Phobius"/>
    </source>
</evidence>
<dbReference type="EMBL" id="VDFO01000004">
    <property type="protein sequence ID" value="MQS96621.1"/>
    <property type="molecule type" value="Genomic_DNA"/>
</dbReference>
<dbReference type="InterPro" id="IPR045691">
    <property type="entry name" value="DUF6056"/>
</dbReference>
<feature type="transmembrane region" description="Helical" evidence="1">
    <location>
        <begin position="244"/>
        <end position="261"/>
    </location>
</feature>
<gene>
    <name evidence="3" type="ORF">FHL05_01785</name>
    <name evidence="2" type="ORF">FHL06_11290</name>
</gene>
<dbReference type="Proteomes" id="UP000414364">
    <property type="component" value="Unassembled WGS sequence"/>
</dbReference>
<feature type="transmembrane region" description="Helical" evidence="1">
    <location>
        <begin position="171"/>
        <end position="187"/>
    </location>
</feature>
<feature type="transmembrane region" description="Helical" evidence="1">
    <location>
        <begin position="96"/>
        <end position="112"/>
    </location>
</feature>
<feature type="transmembrane region" description="Helical" evidence="1">
    <location>
        <begin position="296"/>
        <end position="316"/>
    </location>
</feature>
<feature type="transmembrane region" description="Helical" evidence="1">
    <location>
        <begin position="67"/>
        <end position="84"/>
    </location>
</feature>
<feature type="transmembrane region" description="Helical" evidence="1">
    <location>
        <begin position="323"/>
        <end position="342"/>
    </location>
</feature>
<keyword evidence="1" id="KW-0472">Membrane</keyword>
<dbReference type="Pfam" id="PF19528">
    <property type="entry name" value="DUF6056"/>
    <property type="match status" value="1"/>
</dbReference>
<dbReference type="OrthoDB" id="1661582at2"/>
<protein>
    <submittedName>
        <fullName evidence="2">Uncharacterized protein</fullName>
    </submittedName>
</protein>